<dbReference type="Gene3D" id="3.40.50.2020">
    <property type="match status" value="1"/>
</dbReference>
<dbReference type="GO" id="GO:0046100">
    <property type="term" value="P:hypoxanthine metabolic process"/>
    <property type="evidence" value="ECO:0007669"/>
    <property type="project" value="TreeGrafter"/>
</dbReference>
<proteinExistence type="predicted"/>
<evidence type="ECO:0008006" key="5">
    <source>
        <dbReference type="Google" id="ProtNLM"/>
    </source>
</evidence>
<keyword evidence="4" id="KW-1185">Reference proteome</keyword>
<evidence type="ECO:0000313" key="3">
    <source>
        <dbReference type="EMBL" id="CAK5273930.1"/>
    </source>
</evidence>
<reference evidence="3" key="1">
    <citation type="submission" date="2023-11" db="EMBL/GenBank/DDBJ databases">
        <authorList>
            <person name="De Vega J J."/>
            <person name="De Vega J J."/>
        </authorList>
    </citation>
    <scope>NUCLEOTIDE SEQUENCE</scope>
</reference>
<dbReference type="GO" id="GO:0032264">
    <property type="term" value="P:IMP salvage"/>
    <property type="evidence" value="ECO:0007669"/>
    <property type="project" value="TreeGrafter"/>
</dbReference>
<evidence type="ECO:0000313" key="4">
    <source>
        <dbReference type="Proteomes" id="UP001295794"/>
    </source>
</evidence>
<evidence type="ECO:0000256" key="1">
    <source>
        <dbReference type="ARBA" id="ARBA00022676"/>
    </source>
</evidence>
<name>A0AAD2HEU1_9AGAR</name>
<dbReference type="PANTHER" id="PTHR43363">
    <property type="entry name" value="HYPOXANTHINE PHOSPHORIBOSYLTRANSFERASE"/>
    <property type="match status" value="1"/>
</dbReference>
<accession>A0AAD2HEU1</accession>
<dbReference type="AlphaFoldDB" id="A0AAD2HEU1"/>
<dbReference type="GO" id="GO:0005737">
    <property type="term" value="C:cytoplasm"/>
    <property type="evidence" value="ECO:0007669"/>
    <property type="project" value="TreeGrafter"/>
</dbReference>
<dbReference type="PANTHER" id="PTHR43363:SF1">
    <property type="entry name" value="HYPOXANTHINE-GUANINE PHOSPHORIBOSYLTRANSFERASE"/>
    <property type="match status" value="1"/>
</dbReference>
<sequence>MTLGEGVEVEHLRVSYNDIHNLIKKNTPTIAAEFDPDLLVAIGGGGFFPARVMRTFLRAQTEHKALQIQAIGLSLYEPIEGLSFLHRHELLTSASPGTSVNQIGHEVIRTQWLGADSGKMLLGRKILIVDEVDDTRKTLHYAHSELLKDVEEELAKHPESEQPALRAATKFAVFVVHNKLKPKLAELPADLQYFAGQTVEDVWLDYPWESMHVTLIVPCPLAELVRLTRDIESHDSLAAADKQQKV</sequence>
<gene>
    <name evidence="3" type="ORF">MYCIT1_LOCUS20766</name>
</gene>
<dbReference type="SUPFAM" id="SSF53271">
    <property type="entry name" value="PRTase-like"/>
    <property type="match status" value="1"/>
</dbReference>
<keyword evidence="1" id="KW-0328">Glycosyltransferase</keyword>
<comment type="caution">
    <text evidence="3">The sequence shown here is derived from an EMBL/GenBank/DDBJ whole genome shotgun (WGS) entry which is preliminary data.</text>
</comment>
<keyword evidence="2" id="KW-0808">Transferase</keyword>
<protein>
    <recommendedName>
        <fullName evidence="5">PRTase-like protein</fullName>
    </recommendedName>
</protein>
<dbReference type="GO" id="GO:0004422">
    <property type="term" value="F:hypoxanthine phosphoribosyltransferase activity"/>
    <property type="evidence" value="ECO:0007669"/>
    <property type="project" value="TreeGrafter"/>
</dbReference>
<dbReference type="InterPro" id="IPR029057">
    <property type="entry name" value="PRTase-like"/>
</dbReference>
<dbReference type="GO" id="GO:0032263">
    <property type="term" value="P:GMP salvage"/>
    <property type="evidence" value="ECO:0007669"/>
    <property type="project" value="TreeGrafter"/>
</dbReference>
<evidence type="ECO:0000256" key="2">
    <source>
        <dbReference type="ARBA" id="ARBA00022679"/>
    </source>
</evidence>
<dbReference type="EMBL" id="CAVNYO010000399">
    <property type="protein sequence ID" value="CAK5273930.1"/>
    <property type="molecule type" value="Genomic_DNA"/>
</dbReference>
<organism evidence="3 4">
    <name type="scientific">Mycena citricolor</name>
    <dbReference type="NCBI Taxonomy" id="2018698"/>
    <lineage>
        <taxon>Eukaryota</taxon>
        <taxon>Fungi</taxon>
        <taxon>Dikarya</taxon>
        <taxon>Basidiomycota</taxon>
        <taxon>Agaricomycotina</taxon>
        <taxon>Agaricomycetes</taxon>
        <taxon>Agaricomycetidae</taxon>
        <taxon>Agaricales</taxon>
        <taxon>Marasmiineae</taxon>
        <taxon>Mycenaceae</taxon>
        <taxon>Mycena</taxon>
    </lineage>
</organism>
<dbReference type="GO" id="GO:0032265">
    <property type="term" value="P:XMP salvage"/>
    <property type="evidence" value="ECO:0007669"/>
    <property type="project" value="TreeGrafter"/>
</dbReference>
<dbReference type="Proteomes" id="UP001295794">
    <property type="component" value="Unassembled WGS sequence"/>
</dbReference>